<evidence type="ECO:0000313" key="1">
    <source>
        <dbReference type="EMBL" id="MDO7841789.1"/>
    </source>
</evidence>
<dbReference type="Proteomes" id="UP001176468">
    <property type="component" value="Unassembled WGS sequence"/>
</dbReference>
<evidence type="ECO:0000313" key="2">
    <source>
        <dbReference type="Proteomes" id="UP001176468"/>
    </source>
</evidence>
<name>A0ABT8ZXB7_9SPHN</name>
<comment type="caution">
    <text evidence="1">The sequence shown here is derived from an EMBL/GenBank/DDBJ whole genome shotgun (WGS) entry which is preliminary data.</text>
</comment>
<dbReference type="EMBL" id="JAUQSZ010000003">
    <property type="protein sequence ID" value="MDO7841789.1"/>
    <property type="molecule type" value="Genomic_DNA"/>
</dbReference>
<gene>
    <name evidence="1" type="ORF">Q5H94_05585</name>
</gene>
<organism evidence="1 2">
    <name type="scientific">Sphingomonas immobilis</name>
    <dbReference type="NCBI Taxonomy" id="3063997"/>
    <lineage>
        <taxon>Bacteria</taxon>
        <taxon>Pseudomonadati</taxon>
        <taxon>Pseudomonadota</taxon>
        <taxon>Alphaproteobacteria</taxon>
        <taxon>Sphingomonadales</taxon>
        <taxon>Sphingomonadaceae</taxon>
        <taxon>Sphingomonas</taxon>
    </lineage>
</organism>
<keyword evidence="2" id="KW-1185">Reference proteome</keyword>
<sequence length="77" mass="8285">MSVRVDGDVIHLAGRCRAEDAELLIVALQEHPGAAIDLSATQRLHLAVLQVLLAARPPVLGIPDSEFLAQHVVDLMQ</sequence>
<proteinExistence type="predicted"/>
<reference evidence="1" key="1">
    <citation type="submission" date="2023-07" db="EMBL/GenBank/DDBJ databases">
        <authorList>
            <person name="Kim M.K."/>
        </authorList>
    </citation>
    <scope>NUCLEOTIDE SEQUENCE</scope>
    <source>
        <strain evidence="1">CA1-15</strain>
    </source>
</reference>
<dbReference type="RefSeq" id="WP_304560250.1">
    <property type="nucleotide sequence ID" value="NZ_JAUQSZ010000003.1"/>
</dbReference>
<accession>A0ABT8ZXB7</accession>
<evidence type="ECO:0008006" key="3">
    <source>
        <dbReference type="Google" id="ProtNLM"/>
    </source>
</evidence>
<protein>
    <recommendedName>
        <fullName evidence="3">STAS domain-containing protein</fullName>
    </recommendedName>
</protein>